<dbReference type="Proteomes" id="UP000017819">
    <property type="component" value="Unassembled WGS sequence"/>
</dbReference>
<dbReference type="AlphaFoldDB" id="V4R990"/>
<dbReference type="EC" id="2.7.13.3" evidence="2"/>
<feature type="domain" description="Histidine kinase" evidence="8">
    <location>
        <begin position="327"/>
        <end position="547"/>
    </location>
</feature>
<keyword evidence="7" id="KW-0472">Membrane</keyword>
<comment type="caution">
    <text evidence="10">The sequence shown here is derived from an EMBL/GenBank/DDBJ whole genome shotgun (WGS) entry which is preliminary data.</text>
</comment>
<name>V4R990_9HYPH</name>
<dbReference type="InterPro" id="IPR005467">
    <property type="entry name" value="His_kinase_dom"/>
</dbReference>
<dbReference type="SMART" id="SM00388">
    <property type="entry name" value="HisKA"/>
    <property type="match status" value="1"/>
</dbReference>
<evidence type="ECO:0000259" key="9">
    <source>
        <dbReference type="PROSITE" id="PS50112"/>
    </source>
</evidence>
<dbReference type="InterPro" id="IPR000014">
    <property type="entry name" value="PAS"/>
</dbReference>
<keyword evidence="7" id="KW-1133">Transmembrane helix</keyword>
<evidence type="ECO:0000256" key="1">
    <source>
        <dbReference type="ARBA" id="ARBA00000085"/>
    </source>
</evidence>
<evidence type="ECO:0000256" key="2">
    <source>
        <dbReference type="ARBA" id="ARBA00012438"/>
    </source>
</evidence>
<proteinExistence type="predicted"/>
<comment type="catalytic activity">
    <reaction evidence="1">
        <text>ATP + protein L-histidine = ADP + protein N-phospho-L-histidine.</text>
        <dbReference type="EC" id="2.7.13.3"/>
    </reaction>
</comment>
<reference evidence="10 11" key="1">
    <citation type="journal article" date="2014" name="Genome Announc.">
        <title>Draft Genome Sequence of Lutibaculum baratangense Strain AMV1T, Isolated from a Mud Volcano in Andamans, India.</title>
        <authorList>
            <person name="Singh A."/>
            <person name="Sreenivas A."/>
            <person name="Sathyanarayana Reddy G."/>
            <person name="Pinnaka A.K."/>
            <person name="Shivaji S."/>
        </authorList>
    </citation>
    <scope>NUCLEOTIDE SEQUENCE [LARGE SCALE GENOMIC DNA]</scope>
    <source>
        <strain evidence="10 11">AMV1</strain>
    </source>
</reference>
<keyword evidence="11" id="KW-1185">Reference proteome</keyword>
<dbReference type="EMBL" id="AWXZ01000040">
    <property type="protein sequence ID" value="ESR22766.1"/>
    <property type="molecule type" value="Genomic_DNA"/>
</dbReference>
<dbReference type="Pfam" id="PF08448">
    <property type="entry name" value="PAS_4"/>
    <property type="match status" value="1"/>
</dbReference>
<keyword evidence="5 10" id="KW-0418">Kinase</keyword>
<evidence type="ECO:0000259" key="8">
    <source>
        <dbReference type="PROSITE" id="PS50109"/>
    </source>
</evidence>
<dbReference type="InterPro" id="IPR036097">
    <property type="entry name" value="HisK_dim/P_sf"/>
</dbReference>
<dbReference type="InterPro" id="IPR035965">
    <property type="entry name" value="PAS-like_dom_sf"/>
</dbReference>
<organism evidence="10 11">
    <name type="scientific">Lutibaculum baratangense AMV1</name>
    <dbReference type="NCBI Taxonomy" id="631454"/>
    <lineage>
        <taxon>Bacteria</taxon>
        <taxon>Pseudomonadati</taxon>
        <taxon>Pseudomonadota</taxon>
        <taxon>Alphaproteobacteria</taxon>
        <taxon>Hyphomicrobiales</taxon>
        <taxon>Tepidamorphaceae</taxon>
        <taxon>Lutibaculum</taxon>
    </lineage>
</organism>
<dbReference type="Gene3D" id="3.30.450.20">
    <property type="entry name" value="PAS domain"/>
    <property type="match status" value="1"/>
</dbReference>
<evidence type="ECO:0000256" key="5">
    <source>
        <dbReference type="ARBA" id="ARBA00022777"/>
    </source>
</evidence>
<protein>
    <recommendedName>
        <fullName evidence="2">histidine kinase</fullName>
        <ecNumber evidence="2">2.7.13.3</ecNumber>
    </recommendedName>
</protein>
<dbReference type="Gene3D" id="3.30.565.10">
    <property type="entry name" value="Histidine kinase-like ATPase, C-terminal domain"/>
    <property type="match status" value="1"/>
</dbReference>
<keyword evidence="3" id="KW-0597">Phosphoprotein</keyword>
<dbReference type="PROSITE" id="PS50112">
    <property type="entry name" value="PAS"/>
    <property type="match status" value="1"/>
</dbReference>
<dbReference type="PROSITE" id="PS50109">
    <property type="entry name" value="HIS_KIN"/>
    <property type="match status" value="1"/>
</dbReference>
<gene>
    <name evidence="10" type="ORF">N177_3903</name>
</gene>
<evidence type="ECO:0000313" key="11">
    <source>
        <dbReference type="Proteomes" id="UP000017819"/>
    </source>
</evidence>
<evidence type="ECO:0000313" key="10">
    <source>
        <dbReference type="EMBL" id="ESR22766.1"/>
    </source>
</evidence>
<keyword evidence="7" id="KW-0812">Transmembrane</keyword>
<dbReference type="Pfam" id="PF02518">
    <property type="entry name" value="HATPase_c"/>
    <property type="match status" value="1"/>
</dbReference>
<evidence type="ECO:0000256" key="3">
    <source>
        <dbReference type="ARBA" id="ARBA00022553"/>
    </source>
</evidence>
<dbReference type="PRINTS" id="PR00344">
    <property type="entry name" value="BCTRLSENSOR"/>
</dbReference>
<dbReference type="SMART" id="SM00091">
    <property type="entry name" value="PAS"/>
    <property type="match status" value="1"/>
</dbReference>
<dbReference type="PANTHER" id="PTHR43711:SF26">
    <property type="entry name" value="SENSOR HISTIDINE KINASE RCSC"/>
    <property type="match status" value="1"/>
</dbReference>
<dbReference type="PANTHER" id="PTHR43711">
    <property type="entry name" value="TWO-COMPONENT HISTIDINE KINASE"/>
    <property type="match status" value="1"/>
</dbReference>
<feature type="transmembrane region" description="Helical" evidence="7">
    <location>
        <begin position="77"/>
        <end position="93"/>
    </location>
</feature>
<dbReference type="eggNOG" id="COG2205">
    <property type="taxonomic scope" value="Bacteria"/>
</dbReference>
<evidence type="ECO:0000256" key="6">
    <source>
        <dbReference type="ARBA" id="ARBA00023012"/>
    </source>
</evidence>
<feature type="transmembrane region" description="Helical" evidence="7">
    <location>
        <begin position="48"/>
        <end position="65"/>
    </location>
</feature>
<dbReference type="SMART" id="SM00387">
    <property type="entry name" value="HATPase_c"/>
    <property type="match status" value="1"/>
</dbReference>
<dbReference type="PATRIC" id="fig|631454.5.peg.3855"/>
<feature type="transmembrane region" description="Helical" evidence="7">
    <location>
        <begin position="21"/>
        <end position="42"/>
    </location>
</feature>
<dbReference type="InterPro" id="IPR013656">
    <property type="entry name" value="PAS_4"/>
</dbReference>
<accession>V4R990</accession>
<dbReference type="NCBIfam" id="TIGR00229">
    <property type="entry name" value="sensory_box"/>
    <property type="match status" value="1"/>
</dbReference>
<dbReference type="InterPro" id="IPR036890">
    <property type="entry name" value="HATPase_C_sf"/>
</dbReference>
<dbReference type="InterPro" id="IPR004358">
    <property type="entry name" value="Sig_transdc_His_kin-like_C"/>
</dbReference>
<keyword evidence="4" id="KW-0808">Transferase</keyword>
<feature type="domain" description="PAS" evidence="9">
    <location>
        <begin position="192"/>
        <end position="256"/>
    </location>
</feature>
<dbReference type="SUPFAM" id="SSF55785">
    <property type="entry name" value="PYP-like sensor domain (PAS domain)"/>
    <property type="match status" value="1"/>
</dbReference>
<dbReference type="SUPFAM" id="SSF55874">
    <property type="entry name" value="ATPase domain of HSP90 chaperone/DNA topoisomerase II/histidine kinase"/>
    <property type="match status" value="1"/>
</dbReference>
<dbReference type="SUPFAM" id="SSF47384">
    <property type="entry name" value="Homodimeric domain of signal transducing histidine kinase"/>
    <property type="match status" value="1"/>
</dbReference>
<dbReference type="STRING" id="631454.N177_3903"/>
<evidence type="ECO:0000256" key="4">
    <source>
        <dbReference type="ARBA" id="ARBA00022679"/>
    </source>
</evidence>
<keyword evidence="6" id="KW-0902">Two-component regulatory system</keyword>
<dbReference type="InterPro" id="IPR003594">
    <property type="entry name" value="HATPase_dom"/>
</dbReference>
<feature type="transmembrane region" description="Helical" evidence="7">
    <location>
        <begin position="123"/>
        <end position="144"/>
    </location>
</feature>
<dbReference type="Pfam" id="PF00512">
    <property type="entry name" value="HisKA"/>
    <property type="match status" value="1"/>
</dbReference>
<dbReference type="Gene3D" id="1.10.287.130">
    <property type="match status" value="1"/>
</dbReference>
<evidence type="ECO:0000256" key="7">
    <source>
        <dbReference type="SAM" id="Phobius"/>
    </source>
</evidence>
<sequence length="577" mass="60561">MAAVAPQLRADPAECLRQETFLASQLLLTLATLLAFPVYLYAWGKPDVAEVAVFALSLGPALCALHVSRTGNLERGVVLAGGAAALLVTAVVLSTGGLASPALVFMAVLPGLIMFARSRLATVAVAAAPVAAISAVAGLAATGAAEAGPAPGAALTAALAAAAMASLLGWSARRSFSGQLAQSLSRGGADAELLDHAPDLVVRLRRNGNLLAANAAARRLLGLAPEDLAGEGLVRCIHVQDRPVYLQAMDTAWLDGSATAGIRLKDGDGAFEQVELRVRRIGERRKDADLVGMLRNVQSQVESEAALRSALAAAERASIGKGRLLANMSHELRTPLNAILGFSEILATELMGKFEQERHREYAQLIHDSGSHLLDVVNAILDMSKLETGRFQVFPEPFHLDEAIKACRQLMEPQAAQGGILLEADGLGPEEEVTADPRAVKQILLNLMSNAIKFTPPGGKVMVGAYRTETGAVALYVADEGRGIAPEDIDRLGEPFVQLKTGYDHGGGTGLGLSVVRGLAQLHDGTMRIESTLGRGTRVTIVLPQADRMETVVPVRPARAATLRPPVDADLPDRLTA</sequence>
<feature type="transmembrane region" description="Helical" evidence="7">
    <location>
        <begin position="150"/>
        <end position="170"/>
    </location>
</feature>
<dbReference type="GO" id="GO:0000155">
    <property type="term" value="F:phosphorelay sensor kinase activity"/>
    <property type="evidence" value="ECO:0007669"/>
    <property type="project" value="InterPro"/>
</dbReference>
<dbReference type="CDD" id="cd00082">
    <property type="entry name" value="HisKA"/>
    <property type="match status" value="1"/>
</dbReference>
<dbReference type="InterPro" id="IPR050736">
    <property type="entry name" value="Sensor_HK_Regulatory"/>
</dbReference>
<dbReference type="InterPro" id="IPR003661">
    <property type="entry name" value="HisK_dim/P_dom"/>
</dbReference>